<accession>A0A146MC33</accession>
<evidence type="ECO:0000256" key="1">
    <source>
        <dbReference type="SAM" id="MobiDB-lite"/>
    </source>
</evidence>
<proteinExistence type="predicted"/>
<feature type="region of interest" description="Disordered" evidence="1">
    <location>
        <begin position="63"/>
        <end position="105"/>
    </location>
</feature>
<evidence type="ECO:0000313" key="2">
    <source>
        <dbReference type="EMBL" id="JAQ16602.1"/>
    </source>
</evidence>
<name>A0A146MC33_LYGHE</name>
<protein>
    <submittedName>
        <fullName evidence="2">Uncharacterized protein</fullName>
    </submittedName>
</protein>
<dbReference type="AlphaFoldDB" id="A0A146MC33"/>
<dbReference type="EMBL" id="GDHC01002027">
    <property type="protein sequence ID" value="JAQ16602.1"/>
    <property type="molecule type" value="Transcribed_RNA"/>
</dbReference>
<sequence>MEYLPSVLNSALSRTTVSPTTTTVTPHMLHTCSWDRRQRRCGCCYQSSQRSSSTQTEILSNRAVQRLREHSDRQPEHLNQLQHRDATTPHGLEPHRTGYDQEYYL</sequence>
<organism evidence="2">
    <name type="scientific">Lygus hesperus</name>
    <name type="common">Western plant bug</name>
    <dbReference type="NCBI Taxonomy" id="30085"/>
    <lineage>
        <taxon>Eukaryota</taxon>
        <taxon>Metazoa</taxon>
        <taxon>Ecdysozoa</taxon>
        <taxon>Arthropoda</taxon>
        <taxon>Hexapoda</taxon>
        <taxon>Insecta</taxon>
        <taxon>Pterygota</taxon>
        <taxon>Neoptera</taxon>
        <taxon>Paraneoptera</taxon>
        <taxon>Hemiptera</taxon>
        <taxon>Heteroptera</taxon>
        <taxon>Panheteroptera</taxon>
        <taxon>Cimicomorpha</taxon>
        <taxon>Miridae</taxon>
        <taxon>Mirini</taxon>
        <taxon>Lygus</taxon>
    </lineage>
</organism>
<feature type="compositionally biased region" description="Basic and acidic residues" evidence="1">
    <location>
        <begin position="66"/>
        <end position="99"/>
    </location>
</feature>
<gene>
    <name evidence="2" type="ORF">g.54734</name>
</gene>
<reference evidence="2" key="1">
    <citation type="journal article" date="2016" name="Gigascience">
        <title>De novo construction of an expanded transcriptome assembly for the western tarnished plant bug, Lygus hesperus.</title>
        <authorList>
            <person name="Tassone E.E."/>
            <person name="Geib S.M."/>
            <person name="Hall B."/>
            <person name="Fabrick J.A."/>
            <person name="Brent C.S."/>
            <person name="Hull J.J."/>
        </authorList>
    </citation>
    <scope>NUCLEOTIDE SEQUENCE</scope>
</reference>